<evidence type="ECO:0000313" key="5">
    <source>
        <dbReference type="EMBL" id="CAH0552811.1"/>
    </source>
</evidence>
<dbReference type="InterPro" id="IPR001254">
    <property type="entry name" value="Trypsin_dom"/>
</dbReference>
<evidence type="ECO:0000259" key="4">
    <source>
        <dbReference type="SMART" id="SM00020"/>
    </source>
</evidence>
<feature type="domain" description="Peptidase S1" evidence="4">
    <location>
        <begin position="90"/>
        <end position="325"/>
    </location>
</feature>
<keyword evidence="3" id="KW-0732">Signal</keyword>
<dbReference type="PRINTS" id="PR00722">
    <property type="entry name" value="CHYMOTRYPSIN"/>
</dbReference>
<dbReference type="CDD" id="cd00190">
    <property type="entry name" value="Tryp_SPc"/>
    <property type="match status" value="1"/>
</dbReference>
<accession>A0A9P0B1N9</accession>
<dbReference type="SMART" id="SM00020">
    <property type="entry name" value="Tryp_SPc"/>
    <property type="match status" value="1"/>
</dbReference>
<dbReference type="Gene3D" id="2.40.10.10">
    <property type="entry name" value="Trypsin-like serine proteases"/>
    <property type="match status" value="1"/>
</dbReference>
<dbReference type="InterPro" id="IPR043504">
    <property type="entry name" value="Peptidase_S1_PA_chymotrypsin"/>
</dbReference>
<dbReference type="SUPFAM" id="SSF50494">
    <property type="entry name" value="Trypsin-like serine proteases"/>
    <property type="match status" value="1"/>
</dbReference>
<dbReference type="Proteomes" id="UP001154078">
    <property type="component" value="Chromosome 3"/>
</dbReference>
<gene>
    <name evidence="5" type="ORF">MELIAE_LOCUS4957</name>
</gene>
<feature type="chain" id="PRO_5040232757" description="Peptidase S1 domain-containing protein" evidence="3">
    <location>
        <begin position="20"/>
        <end position="341"/>
    </location>
</feature>
<dbReference type="InterPro" id="IPR009003">
    <property type="entry name" value="Peptidase_S1_PA"/>
</dbReference>
<dbReference type="InterPro" id="IPR001314">
    <property type="entry name" value="Peptidase_S1A"/>
</dbReference>
<sequence length="341" mass="35979">MRVFYLSYIFLQLSIEILGQITDTFTCVPNAQCPGGGGGGGDINPRVGPDLRIVSPTGATTTAAPTSTCPPGYVACTTLPKCGTPSVQPSTANGQATRGSLPWQAYLTNSAGTYIGGGMLLDSYHVLTAAHKTNESGIIVYMGVYNPQTDLSGNTMRSNVQSVSRYPSYNISTLRDDIAILRLSTPLTMSATAIAGCLPAAGRSFVGNDCIVAGWGQTNFNTYDAPTSILKQAIVRIIDAQTCLNSYSNANLLGTNAALYLDTQREICAGGSINIDACTKDGGSPLMCNDGTKYVAAGLVIWGKNCGMQNVYGVYVSVPSYRSWIDCVVRAFNSNQVPVCY</sequence>
<dbReference type="PANTHER" id="PTHR24256">
    <property type="entry name" value="TRYPTASE-RELATED"/>
    <property type="match status" value="1"/>
</dbReference>
<evidence type="ECO:0000256" key="2">
    <source>
        <dbReference type="ARBA" id="ARBA00024195"/>
    </source>
</evidence>
<proteinExistence type="inferred from homology"/>
<dbReference type="InterPro" id="IPR051487">
    <property type="entry name" value="Ser/Thr_Proteases_Immune/Dev"/>
</dbReference>
<dbReference type="EMBL" id="OV121134">
    <property type="protein sequence ID" value="CAH0552811.1"/>
    <property type="molecule type" value="Genomic_DNA"/>
</dbReference>
<feature type="signal peptide" evidence="3">
    <location>
        <begin position="1"/>
        <end position="19"/>
    </location>
</feature>
<dbReference type="OrthoDB" id="6656697at2759"/>
<evidence type="ECO:0000256" key="3">
    <source>
        <dbReference type="SAM" id="SignalP"/>
    </source>
</evidence>
<dbReference type="GO" id="GO:0004252">
    <property type="term" value="F:serine-type endopeptidase activity"/>
    <property type="evidence" value="ECO:0007669"/>
    <property type="project" value="InterPro"/>
</dbReference>
<name>A0A9P0B1N9_BRAAE</name>
<dbReference type="Pfam" id="PF00089">
    <property type="entry name" value="Trypsin"/>
    <property type="match status" value="1"/>
</dbReference>
<protein>
    <recommendedName>
        <fullName evidence="4">Peptidase S1 domain-containing protein</fullName>
    </recommendedName>
</protein>
<reference evidence="5" key="1">
    <citation type="submission" date="2021-12" db="EMBL/GenBank/DDBJ databases">
        <authorList>
            <person name="King R."/>
        </authorList>
    </citation>
    <scope>NUCLEOTIDE SEQUENCE</scope>
</reference>
<keyword evidence="6" id="KW-1185">Reference proteome</keyword>
<evidence type="ECO:0000256" key="1">
    <source>
        <dbReference type="ARBA" id="ARBA00023157"/>
    </source>
</evidence>
<organism evidence="5 6">
    <name type="scientific">Brassicogethes aeneus</name>
    <name type="common">Rape pollen beetle</name>
    <name type="synonym">Meligethes aeneus</name>
    <dbReference type="NCBI Taxonomy" id="1431903"/>
    <lineage>
        <taxon>Eukaryota</taxon>
        <taxon>Metazoa</taxon>
        <taxon>Ecdysozoa</taxon>
        <taxon>Arthropoda</taxon>
        <taxon>Hexapoda</taxon>
        <taxon>Insecta</taxon>
        <taxon>Pterygota</taxon>
        <taxon>Neoptera</taxon>
        <taxon>Endopterygota</taxon>
        <taxon>Coleoptera</taxon>
        <taxon>Polyphaga</taxon>
        <taxon>Cucujiformia</taxon>
        <taxon>Nitidulidae</taxon>
        <taxon>Meligethinae</taxon>
        <taxon>Brassicogethes</taxon>
    </lineage>
</organism>
<dbReference type="GO" id="GO:0006508">
    <property type="term" value="P:proteolysis"/>
    <property type="evidence" value="ECO:0007669"/>
    <property type="project" value="InterPro"/>
</dbReference>
<dbReference type="AlphaFoldDB" id="A0A9P0B1N9"/>
<comment type="similarity">
    <text evidence="2">Belongs to the peptidase S1 family. CLIP subfamily.</text>
</comment>
<keyword evidence="1" id="KW-1015">Disulfide bond</keyword>
<evidence type="ECO:0000313" key="6">
    <source>
        <dbReference type="Proteomes" id="UP001154078"/>
    </source>
</evidence>